<feature type="compositionally biased region" description="Low complexity" evidence="1">
    <location>
        <begin position="187"/>
        <end position="222"/>
    </location>
</feature>
<keyword evidence="2" id="KW-0732">Signal</keyword>
<dbReference type="VEuPathDB" id="FungiDB:F4678DRAFT_330114"/>
<dbReference type="AlphaFoldDB" id="A0A9W8NC91"/>
<evidence type="ECO:0008006" key="5">
    <source>
        <dbReference type="Google" id="ProtNLM"/>
    </source>
</evidence>
<feature type="region of interest" description="Disordered" evidence="1">
    <location>
        <begin position="180"/>
        <end position="222"/>
    </location>
</feature>
<reference evidence="3" key="1">
    <citation type="submission" date="2022-07" db="EMBL/GenBank/DDBJ databases">
        <title>Genome Sequence of Xylaria arbuscula.</title>
        <authorList>
            <person name="Buettner E."/>
        </authorList>
    </citation>
    <scope>NUCLEOTIDE SEQUENCE</scope>
    <source>
        <strain evidence="3">VT107</strain>
    </source>
</reference>
<evidence type="ECO:0000256" key="1">
    <source>
        <dbReference type="SAM" id="MobiDB-lite"/>
    </source>
</evidence>
<keyword evidence="4" id="KW-1185">Reference proteome</keyword>
<gene>
    <name evidence="3" type="ORF">NPX13_g6218</name>
</gene>
<comment type="caution">
    <text evidence="3">The sequence shown here is derived from an EMBL/GenBank/DDBJ whole genome shotgun (WGS) entry which is preliminary data.</text>
</comment>
<accession>A0A9W8NC91</accession>
<feature type="chain" id="PRO_5040773341" description="Extracellular membrane protein CFEM domain-containing protein" evidence="2">
    <location>
        <begin position="19"/>
        <end position="342"/>
    </location>
</feature>
<sequence>MRVLQVGSAFALIGIANASVRRWTFPDCEEDNCYRAFINEQYKDLAPSFCLEFLASTTTDPSVIPTPFKNCDDDVNSVSSACSCITYTLTHTSASSTPEVTPTSSTLVVTTPTETPSSTETPSTTSSPAASSPELPSTSAPESTSSVSIPSITPTVSYPPSTYPAGSYSVSSVASSYSPENSYPAGSYPVDSSSSPVYPSESASSPVSSCETEAESTEGSSSTYWSLSTSTIYATTVYTVTTCASTVANCPATSAPYVTSETYPVTVTVFPVNPPSSYPVWTGPGANNATATAVLPTSKGVVGPTKSYPSSSEYNAIPTAAAARVGLNEVVLAAGALAIALI</sequence>
<name>A0A9W8NC91_9PEZI</name>
<feature type="region of interest" description="Disordered" evidence="1">
    <location>
        <begin position="94"/>
        <end position="152"/>
    </location>
</feature>
<dbReference type="Proteomes" id="UP001148614">
    <property type="component" value="Unassembled WGS sequence"/>
</dbReference>
<evidence type="ECO:0000313" key="4">
    <source>
        <dbReference type="Proteomes" id="UP001148614"/>
    </source>
</evidence>
<evidence type="ECO:0000313" key="3">
    <source>
        <dbReference type="EMBL" id="KAJ3569033.1"/>
    </source>
</evidence>
<dbReference type="EMBL" id="JANPWZ010001075">
    <property type="protein sequence ID" value="KAJ3569033.1"/>
    <property type="molecule type" value="Genomic_DNA"/>
</dbReference>
<protein>
    <recommendedName>
        <fullName evidence="5">Extracellular membrane protein CFEM domain-containing protein</fullName>
    </recommendedName>
</protein>
<organism evidence="3 4">
    <name type="scientific">Xylaria arbuscula</name>
    <dbReference type="NCBI Taxonomy" id="114810"/>
    <lineage>
        <taxon>Eukaryota</taxon>
        <taxon>Fungi</taxon>
        <taxon>Dikarya</taxon>
        <taxon>Ascomycota</taxon>
        <taxon>Pezizomycotina</taxon>
        <taxon>Sordariomycetes</taxon>
        <taxon>Xylariomycetidae</taxon>
        <taxon>Xylariales</taxon>
        <taxon>Xylariaceae</taxon>
        <taxon>Xylaria</taxon>
    </lineage>
</organism>
<feature type="signal peptide" evidence="2">
    <location>
        <begin position="1"/>
        <end position="18"/>
    </location>
</feature>
<proteinExistence type="predicted"/>
<evidence type="ECO:0000256" key="2">
    <source>
        <dbReference type="SAM" id="SignalP"/>
    </source>
</evidence>